<name>A0A1X0NGU0_9TRYP</name>
<feature type="transmembrane region" description="Helical" evidence="1">
    <location>
        <begin position="74"/>
        <end position="91"/>
    </location>
</feature>
<keyword evidence="3" id="KW-1185">Reference proteome</keyword>
<keyword evidence="1" id="KW-1133">Transmembrane helix</keyword>
<protein>
    <submittedName>
        <fullName evidence="2">Uncharacterized protein</fullName>
    </submittedName>
</protein>
<reference evidence="2 3" key="1">
    <citation type="submission" date="2017-03" db="EMBL/GenBank/DDBJ databases">
        <title>An alternative strategy for trypanosome survival in the mammalian bloodstream revealed through genome and transcriptome analysis of the ubiquitous bovine parasite Trypanosoma (Megatrypanum) theileri.</title>
        <authorList>
            <person name="Kelly S."/>
            <person name="Ivens A."/>
            <person name="Mott A."/>
            <person name="O'Neill E."/>
            <person name="Emms D."/>
            <person name="Macleod O."/>
            <person name="Voorheis P."/>
            <person name="Matthews J."/>
            <person name="Matthews K."/>
            <person name="Carrington M."/>
        </authorList>
    </citation>
    <scope>NUCLEOTIDE SEQUENCE [LARGE SCALE GENOMIC DNA]</scope>
    <source>
        <strain evidence="2">Edinburgh</strain>
    </source>
</reference>
<sequence>MSRSREEIASKIREGTQRRVEELMRVRQLQQERREELKEREAEADPSDPSGYIPFILISLVFLSFPLSEPVVDWVLVGCFVVLNGLWTFFLRSSSWINWAMLIFTNFTVVRISPLIPELPNIISKLPPKAVATYVCVNIAVCIIVYYGYVERRFPWTKSEVTRGKKSKQNNGRSRGKDESLEEFVQRRDRMSRLDIAASCVLLGNLFAMVAMGFVPLDVLLQSFRQIVSFLG</sequence>
<dbReference type="RefSeq" id="XP_028877953.1">
    <property type="nucleotide sequence ID" value="XM_029030736.1"/>
</dbReference>
<dbReference type="VEuPathDB" id="TriTrypDB:TM35_000541110"/>
<evidence type="ECO:0000313" key="3">
    <source>
        <dbReference type="Proteomes" id="UP000192257"/>
    </source>
</evidence>
<dbReference type="AlphaFoldDB" id="A0A1X0NGU0"/>
<feature type="transmembrane region" description="Helical" evidence="1">
    <location>
        <begin position="96"/>
        <end position="116"/>
    </location>
</feature>
<accession>A0A1X0NGU0</accession>
<comment type="caution">
    <text evidence="2">The sequence shown here is derived from an EMBL/GenBank/DDBJ whole genome shotgun (WGS) entry which is preliminary data.</text>
</comment>
<keyword evidence="1" id="KW-0812">Transmembrane</keyword>
<evidence type="ECO:0000256" key="1">
    <source>
        <dbReference type="SAM" id="Phobius"/>
    </source>
</evidence>
<dbReference type="Proteomes" id="UP000192257">
    <property type="component" value="Unassembled WGS sequence"/>
</dbReference>
<feature type="transmembrane region" description="Helical" evidence="1">
    <location>
        <begin position="196"/>
        <end position="215"/>
    </location>
</feature>
<feature type="transmembrane region" description="Helical" evidence="1">
    <location>
        <begin position="50"/>
        <end position="68"/>
    </location>
</feature>
<proteinExistence type="predicted"/>
<evidence type="ECO:0000313" key="2">
    <source>
        <dbReference type="EMBL" id="ORC83887.1"/>
    </source>
</evidence>
<keyword evidence="1" id="KW-0472">Membrane</keyword>
<gene>
    <name evidence="2" type="ORF">TM35_000541110</name>
</gene>
<feature type="transmembrane region" description="Helical" evidence="1">
    <location>
        <begin position="131"/>
        <end position="149"/>
    </location>
</feature>
<dbReference type="OrthoDB" id="272278at2759"/>
<dbReference type="GeneID" id="39990516"/>
<organism evidence="2 3">
    <name type="scientific">Trypanosoma theileri</name>
    <dbReference type="NCBI Taxonomy" id="67003"/>
    <lineage>
        <taxon>Eukaryota</taxon>
        <taxon>Discoba</taxon>
        <taxon>Euglenozoa</taxon>
        <taxon>Kinetoplastea</taxon>
        <taxon>Metakinetoplastina</taxon>
        <taxon>Trypanosomatida</taxon>
        <taxon>Trypanosomatidae</taxon>
        <taxon>Trypanosoma</taxon>
    </lineage>
</organism>
<dbReference type="EMBL" id="NBCO01000054">
    <property type="protein sequence ID" value="ORC83887.1"/>
    <property type="molecule type" value="Genomic_DNA"/>
</dbReference>